<organism evidence="6 7">
    <name type="scientific">Chaetoceros tenuissimus</name>
    <dbReference type="NCBI Taxonomy" id="426638"/>
    <lineage>
        <taxon>Eukaryota</taxon>
        <taxon>Sar</taxon>
        <taxon>Stramenopiles</taxon>
        <taxon>Ochrophyta</taxon>
        <taxon>Bacillariophyta</taxon>
        <taxon>Coscinodiscophyceae</taxon>
        <taxon>Chaetocerotophycidae</taxon>
        <taxon>Chaetocerotales</taxon>
        <taxon>Chaetocerotaceae</taxon>
        <taxon>Chaetoceros</taxon>
    </lineage>
</organism>
<keyword evidence="2 4" id="KW-0863">Zinc-finger</keyword>
<reference evidence="6 7" key="1">
    <citation type="journal article" date="2021" name="Sci. Rep.">
        <title>The genome of the diatom Chaetoceros tenuissimus carries an ancient integrated fragment of an extant virus.</title>
        <authorList>
            <person name="Hongo Y."/>
            <person name="Kimura K."/>
            <person name="Takaki Y."/>
            <person name="Yoshida Y."/>
            <person name="Baba S."/>
            <person name="Kobayashi G."/>
            <person name="Nagasaki K."/>
            <person name="Hano T."/>
            <person name="Tomaru Y."/>
        </authorList>
    </citation>
    <scope>NUCLEOTIDE SEQUENCE [LARGE SCALE GENOMIC DNA]</scope>
    <source>
        <strain evidence="6 7">NIES-3715</strain>
    </source>
</reference>
<keyword evidence="1" id="KW-0479">Metal-binding</keyword>
<dbReference type="PROSITE" id="PS01360">
    <property type="entry name" value="ZF_MYND_1"/>
    <property type="match status" value="1"/>
</dbReference>
<evidence type="ECO:0000256" key="2">
    <source>
        <dbReference type="ARBA" id="ARBA00022771"/>
    </source>
</evidence>
<evidence type="ECO:0000259" key="5">
    <source>
        <dbReference type="PROSITE" id="PS50865"/>
    </source>
</evidence>
<sequence>MSLPSKSTEKPVGLCAACKKEGALLRCVPSCRDVGIDIFFCNRDCQVKLWKAHKTICGKVSTSDDSIPPDASSEKKRAKSFRKVLRETNQKYNICYNCMKTERDVKLSSCSGCDSAAYCSQECQKAHWPKHKKTCKHNSATRQLMDFTMTTTQKNIQNLLEQWKSKPISVMGILHTKCQQLMDIQECPPTKVMHATLEFDYNAKTFVHAEEPSVIPISECSQDIQYILERTPNNFDQMPNFHYAFKQYALVTCKELGAQYQRLCPMHFGETSVNQSMEELIQTEKTCKGIPLKSDLFDGWDDICKNNLKVQFDYLKESPICTGFYHNVMHFFNNKARLSLRAIVIYVKMGKELGQITSFVKYEDMPKSDFKMVAEKVANNVIFEIPPHVQQTVMTLIVYKNIETDTYLHRDRHICKLNKSGNTSVETYKRNADYCFKQLQDLVKKMPSDLVEKVSM</sequence>
<accession>A0AAD3CUX6</accession>
<keyword evidence="3" id="KW-0862">Zinc</keyword>
<dbReference type="AlphaFoldDB" id="A0AAD3CUX6"/>
<proteinExistence type="predicted"/>
<evidence type="ECO:0000256" key="1">
    <source>
        <dbReference type="ARBA" id="ARBA00022723"/>
    </source>
</evidence>
<dbReference type="InterPro" id="IPR002893">
    <property type="entry name" value="Znf_MYND"/>
</dbReference>
<name>A0AAD3CUX6_9STRA</name>
<dbReference type="Gene3D" id="6.10.140.2220">
    <property type="match status" value="2"/>
</dbReference>
<evidence type="ECO:0000256" key="4">
    <source>
        <dbReference type="PROSITE-ProRule" id="PRU00134"/>
    </source>
</evidence>
<dbReference type="GO" id="GO:0008270">
    <property type="term" value="F:zinc ion binding"/>
    <property type="evidence" value="ECO:0007669"/>
    <property type="project" value="UniProtKB-KW"/>
</dbReference>
<evidence type="ECO:0000313" key="6">
    <source>
        <dbReference type="EMBL" id="GFH52344.1"/>
    </source>
</evidence>
<dbReference type="PROSITE" id="PS50865">
    <property type="entry name" value="ZF_MYND_2"/>
    <property type="match status" value="1"/>
</dbReference>
<evidence type="ECO:0000256" key="3">
    <source>
        <dbReference type="ARBA" id="ARBA00022833"/>
    </source>
</evidence>
<dbReference type="Pfam" id="PF01753">
    <property type="entry name" value="zf-MYND"/>
    <property type="match status" value="2"/>
</dbReference>
<keyword evidence="7" id="KW-1185">Reference proteome</keyword>
<dbReference type="EMBL" id="BLLK01000045">
    <property type="protein sequence ID" value="GFH52344.1"/>
    <property type="molecule type" value="Genomic_DNA"/>
</dbReference>
<dbReference type="SUPFAM" id="SSF144232">
    <property type="entry name" value="HIT/MYND zinc finger-like"/>
    <property type="match status" value="2"/>
</dbReference>
<gene>
    <name evidence="6" type="ORF">CTEN210_08820</name>
</gene>
<feature type="domain" description="MYND-type" evidence="5">
    <location>
        <begin position="95"/>
        <end position="135"/>
    </location>
</feature>
<protein>
    <recommendedName>
        <fullName evidence="5">MYND-type domain-containing protein</fullName>
    </recommendedName>
</protein>
<dbReference type="Proteomes" id="UP001054902">
    <property type="component" value="Unassembled WGS sequence"/>
</dbReference>
<evidence type="ECO:0000313" key="7">
    <source>
        <dbReference type="Proteomes" id="UP001054902"/>
    </source>
</evidence>
<comment type="caution">
    <text evidence="6">The sequence shown here is derived from an EMBL/GenBank/DDBJ whole genome shotgun (WGS) entry which is preliminary data.</text>
</comment>